<proteinExistence type="predicted"/>
<sequence>MSLLIMMPRTTKVKQIRINSVSRSSLFQIGDAKEIEPHADILAVQKEGGVSSDKGFELDQYPIFRTTLQTIPDPEVVVGEHCHHHKNISVTTIDITGISSSAIVQLGSNKKIDSLARQKHIRILKAEDEERRNR</sequence>
<evidence type="ECO:0000313" key="2">
    <source>
        <dbReference type="Proteomes" id="UP000339690"/>
    </source>
</evidence>
<reference evidence="1 2" key="1">
    <citation type="submission" date="2019-11" db="EMBL/GenBank/DDBJ databases">
        <title>Gracilibacillus salitolerans sp. nov., a moderate halophile isolated from a saline soil in northwest China.</title>
        <authorList>
            <person name="Gan L."/>
        </authorList>
    </citation>
    <scope>NUCLEOTIDE SEQUENCE [LARGE SCALE GENOMIC DNA]</scope>
    <source>
        <strain evidence="1 2">SCU50</strain>
    </source>
</reference>
<organism evidence="1 2">
    <name type="scientific">Gracilibacillus salitolerans</name>
    <dbReference type="NCBI Taxonomy" id="2663022"/>
    <lineage>
        <taxon>Bacteria</taxon>
        <taxon>Bacillati</taxon>
        <taxon>Bacillota</taxon>
        <taxon>Bacilli</taxon>
        <taxon>Bacillales</taxon>
        <taxon>Bacillaceae</taxon>
        <taxon>Gracilibacillus</taxon>
    </lineage>
</organism>
<dbReference type="Proteomes" id="UP000339690">
    <property type="component" value="Chromosome"/>
</dbReference>
<keyword evidence="2" id="KW-1185">Reference proteome</keyword>
<evidence type="ECO:0000313" key="1">
    <source>
        <dbReference type="EMBL" id="QGH35663.1"/>
    </source>
</evidence>
<gene>
    <name evidence="1" type="ORF">GI584_17105</name>
</gene>
<dbReference type="AlphaFoldDB" id="A0A5Q2TNR8"/>
<name>A0A5Q2TNR8_9BACI</name>
<dbReference type="InterPro" id="IPR024496">
    <property type="entry name" value="Spore_germ_GerPE"/>
</dbReference>
<dbReference type="Pfam" id="PF10970">
    <property type="entry name" value="GerPE"/>
    <property type="match status" value="1"/>
</dbReference>
<dbReference type="EMBL" id="CP045915">
    <property type="protein sequence ID" value="QGH35663.1"/>
    <property type="molecule type" value="Genomic_DNA"/>
</dbReference>
<dbReference type="KEGG" id="grc:GI584_17105"/>
<protein>
    <submittedName>
        <fullName evidence="1">Spore germination protein GerPE</fullName>
    </submittedName>
</protein>
<accession>A0A5Q2TNR8</accession>